<evidence type="ECO:0000256" key="5">
    <source>
        <dbReference type="ARBA" id="ARBA00022989"/>
    </source>
</evidence>
<dbReference type="InterPro" id="IPR006685">
    <property type="entry name" value="MscS_channel_2nd"/>
</dbReference>
<dbReference type="AlphaFoldDB" id="A0A845UZZ0"/>
<feature type="transmembrane region" description="Helical" evidence="7">
    <location>
        <begin position="18"/>
        <end position="35"/>
    </location>
</feature>
<evidence type="ECO:0000256" key="2">
    <source>
        <dbReference type="ARBA" id="ARBA00008017"/>
    </source>
</evidence>
<organism evidence="11 12">
    <name type="scientific">Wenzhouxiangella limi</name>
    <dbReference type="NCBI Taxonomy" id="2707351"/>
    <lineage>
        <taxon>Bacteria</taxon>
        <taxon>Pseudomonadati</taxon>
        <taxon>Pseudomonadota</taxon>
        <taxon>Gammaproteobacteria</taxon>
        <taxon>Chromatiales</taxon>
        <taxon>Wenzhouxiangellaceae</taxon>
        <taxon>Wenzhouxiangella</taxon>
    </lineage>
</organism>
<keyword evidence="7" id="KW-0997">Cell inner membrane</keyword>
<accession>A0A845UZZ0</accession>
<comment type="caution">
    <text evidence="7">Lacks conserved residue(s) required for the propagation of feature annotation.</text>
</comment>
<dbReference type="InterPro" id="IPR049142">
    <property type="entry name" value="MS_channel_1st"/>
</dbReference>
<comment type="similarity">
    <text evidence="2 7">Belongs to the MscS (TC 1.A.23) family.</text>
</comment>
<comment type="subcellular location">
    <subcellularLocation>
        <location evidence="7">Cell inner membrane</location>
        <topology evidence="7">Multi-pass membrane protein</topology>
    </subcellularLocation>
    <subcellularLocation>
        <location evidence="1">Cell membrane</location>
        <topology evidence="1">Multi-pass membrane protein</topology>
    </subcellularLocation>
</comment>
<dbReference type="GO" id="GO:0008381">
    <property type="term" value="F:mechanosensitive monoatomic ion channel activity"/>
    <property type="evidence" value="ECO:0007669"/>
    <property type="project" value="InterPro"/>
</dbReference>
<name>A0A845UZZ0_9GAMM</name>
<evidence type="ECO:0000256" key="7">
    <source>
        <dbReference type="RuleBase" id="RU369025"/>
    </source>
</evidence>
<dbReference type="SUPFAM" id="SSF50182">
    <property type="entry name" value="Sm-like ribonucleoproteins"/>
    <property type="match status" value="1"/>
</dbReference>
<evidence type="ECO:0000313" key="12">
    <source>
        <dbReference type="Proteomes" id="UP000484885"/>
    </source>
</evidence>
<feature type="transmembrane region" description="Helical" evidence="7">
    <location>
        <begin position="87"/>
        <end position="118"/>
    </location>
</feature>
<evidence type="ECO:0000259" key="9">
    <source>
        <dbReference type="Pfam" id="PF21082"/>
    </source>
</evidence>
<keyword evidence="12" id="KW-1185">Reference proteome</keyword>
<dbReference type="Gene3D" id="2.30.30.60">
    <property type="match status" value="1"/>
</dbReference>
<dbReference type="SUPFAM" id="SSF82689">
    <property type="entry name" value="Mechanosensitive channel protein MscS (YggB), C-terminal domain"/>
    <property type="match status" value="1"/>
</dbReference>
<dbReference type="Pfam" id="PF00924">
    <property type="entry name" value="MS_channel_2nd"/>
    <property type="match status" value="1"/>
</dbReference>
<reference evidence="11 12" key="1">
    <citation type="submission" date="2020-02" db="EMBL/GenBank/DDBJ databases">
        <authorList>
            <person name="Zhang X.-Y."/>
        </authorList>
    </citation>
    <scope>NUCLEOTIDE SEQUENCE [LARGE SCALE GENOMIC DNA]</scope>
    <source>
        <strain evidence="11 12">C33</strain>
    </source>
</reference>
<dbReference type="InterPro" id="IPR008910">
    <property type="entry name" value="MSC_TM_helix"/>
</dbReference>
<dbReference type="SUPFAM" id="SSF82861">
    <property type="entry name" value="Mechanosensitive channel protein MscS (YggB), transmembrane region"/>
    <property type="match status" value="1"/>
</dbReference>
<dbReference type="RefSeq" id="WP_164211759.1">
    <property type="nucleotide sequence ID" value="NZ_JAAGSC010000042.1"/>
</dbReference>
<comment type="function">
    <text evidence="7">Mechanosensitive channel that participates in the regulation of osmotic pressure changes within the cell, opening in response to stretch forces in the membrane lipid bilayer, without the need for other proteins. Contributes to normal resistance to hypoosmotic shock. Forms an ion channel of 1.0 nanosiemens conductance with a slight preference for anions.</text>
</comment>
<evidence type="ECO:0000313" key="11">
    <source>
        <dbReference type="EMBL" id="NDY96358.1"/>
    </source>
</evidence>
<dbReference type="InterPro" id="IPR049278">
    <property type="entry name" value="MS_channel_C"/>
</dbReference>
<evidence type="ECO:0000259" key="8">
    <source>
        <dbReference type="Pfam" id="PF00924"/>
    </source>
</evidence>
<feature type="domain" description="Mechanosensitive ion channel MscS" evidence="8">
    <location>
        <begin position="105"/>
        <end position="170"/>
    </location>
</feature>
<feature type="transmembrane region" description="Helical" evidence="7">
    <location>
        <begin position="55"/>
        <end position="75"/>
    </location>
</feature>
<sequence>MDFTQVQQLLTDYNVIEMGTRLIGAILIFFIGRWIGKRVVRGVSRGMEKRGIDALLVTFVGNILGVLLLVIVIMISLGHLGVQVTPLIAVLGGMALAVGLALQSSLSNFAAGIMLVILRPFTRGHFVEAGGVSGTVQSVGIFNTQLQTPDNRLVIVGNSDITGNPITNYSAFDTRRIDMIIGVSYDDDLKLAQATMQRVIEGHEKVLAEPEPAILLMELGESSVDFAVRPWVLSEDYWTTRSDLLETLKTELEAAGCSIPFPQRDIHHFNVAEEKAA</sequence>
<gene>
    <name evidence="11" type="ORF">G3I74_11515</name>
</gene>
<evidence type="ECO:0000256" key="4">
    <source>
        <dbReference type="ARBA" id="ARBA00022692"/>
    </source>
</evidence>
<dbReference type="InterPro" id="IPR011014">
    <property type="entry name" value="MscS_channel_TM-2"/>
</dbReference>
<keyword evidence="6 7" id="KW-0472">Membrane</keyword>
<evidence type="ECO:0000259" key="10">
    <source>
        <dbReference type="Pfam" id="PF21088"/>
    </source>
</evidence>
<keyword evidence="7" id="KW-0406">Ion transport</keyword>
<dbReference type="PANTHER" id="PTHR30221">
    <property type="entry name" value="SMALL-CONDUCTANCE MECHANOSENSITIVE CHANNEL"/>
    <property type="match status" value="1"/>
</dbReference>
<dbReference type="Pfam" id="PF21082">
    <property type="entry name" value="MS_channel_3rd"/>
    <property type="match status" value="1"/>
</dbReference>
<dbReference type="InterPro" id="IPR023408">
    <property type="entry name" value="MscS_beta-dom_sf"/>
</dbReference>
<evidence type="ECO:0000256" key="6">
    <source>
        <dbReference type="ARBA" id="ARBA00023136"/>
    </source>
</evidence>
<proteinExistence type="inferred from homology"/>
<feature type="domain" description="Mechanosensitive ion channel MscS C-terminal" evidence="9">
    <location>
        <begin position="178"/>
        <end position="259"/>
    </location>
</feature>
<dbReference type="EMBL" id="JAAGSC010000042">
    <property type="protein sequence ID" value="NDY96358.1"/>
    <property type="molecule type" value="Genomic_DNA"/>
</dbReference>
<comment type="subunit">
    <text evidence="7">Homoheptamer.</text>
</comment>
<keyword evidence="7" id="KW-0813">Transport</keyword>
<dbReference type="Gene3D" id="1.10.287.1260">
    <property type="match status" value="1"/>
</dbReference>
<keyword evidence="5 7" id="KW-1133">Transmembrane helix</keyword>
<dbReference type="InterPro" id="IPR011066">
    <property type="entry name" value="MscS_channel_C_sf"/>
</dbReference>
<dbReference type="PANTHER" id="PTHR30221:SF1">
    <property type="entry name" value="SMALL-CONDUCTANCE MECHANOSENSITIVE CHANNEL"/>
    <property type="match status" value="1"/>
</dbReference>
<keyword evidence="7" id="KW-0407">Ion channel</keyword>
<dbReference type="GO" id="GO:0005886">
    <property type="term" value="C:plasma membrane"/>
    <property type="evidence" value="ECO:0007669"/>
    <property type="project" value="UniProtKB-SubCell"/>
</dbReference>
<dbReference type="InterPro" id="IPR010920">
    <property type="entry name" value="LSM_dom_sf"/>
</dbReference>
<dbReference type="InterPro" id="IPR045275">
    <property type="entry name" value="MscS_archaea/bacteria_type"/>
</dbReference>
<feature type="domain" description="Mechanosensitive ion channel transmembrane helices 2/3" evidence="10">
    <location>
        <begin position="62"/>
        <end position="103"/>
    </location>
</feature>
<keyword evidence="3" id="KW-1003">Cell membrane</keyword>
<dbReference type="Pfam" id="PF05552">
    <property type="entry name" value="MS_channel_1st_1"/>
    <property type="match status" value="1"/>
</dbReference>
<comment type="caution">
    <text evidence="11">The sequence shown here is derived from an EMBL/GenBank/DDBJ whole genome shotgun (WGS) entry which is preliminary data.</text>
</comment>
<keyword evidence="4 7" id="KW-0812">Transmembrane</keyword>
<evidence type="ECO:0000256" key="1">
    <source>
        <dbReference type="ARBA" id="ARBA00004651"/>
    </source>
</evidence>
<protein>
    <recommendedName>
        <fullName evidence="7">Small-conductance mechanosensitive channel</fullName>
    </recommendedName>
</protein>
<evidence type="ECO:0000256" key="3">
    <source>
        <dbReference type="ARBA" id="ARBA00022475"/>
    </source>
</evidence>
<dbReference type="Gene3D" id="3.30.70.100">
    <property type="match status" value="1"/>
</dbReference>
<dbReference type="Proteomes" id="UP000484885">
    <property type="component" value="Unassembled WGS sequence"/>
</dbReference>
<dbReference type="Pfam" id="PF21088">
    <property type="entry name" value="MS_channel_1st"/>
    <property type="match status" value="1"/>
</dbReference>